<gene>
    <name evidence="1" type="ORF">M8818_002798</name>
</gene>
<name>A0ACC3SHH3_9PEZI</name>
<sequence>MAHSPAYAQHPSWTTRLASSASGLSSSLLAGHGSSHGLTDDVAALHGARKSGVVTGRGFKHGREAPRVLSTRHRALCMRTREVNSSDRNVVQDYERELQAFVNQQLGVGADVCSGGGDMRELPLISKLDGTDDAKAEWENKWDLSEKELRAAEESLVQPPPSIWDMEAEDVDMVGDLEEVWSREASGSALKTTAKSGIEGKEEAKRKQKIHSRQAAHRLEILSRHMLRSSIRPVAARHTERFHVPEGVRPDAEIPLEHQIIRASHANLDRDVEVVRRPPPVEEKDAPREEDAPAFHCPWVDCHLVSPKPALSVLQLCECPGVKVY</sequence>
<dbReference type="EMBL" id="JAMKPW020000011">
    <property type="protein sequence ID" value="KAK8213496.1"/>
    <property type="molecule type" value="Genomic_DNA"/>
</dbReference>
<accession>A0ACC3SHH3</accession>
<proteinExistence type="predicted"/>
<comment type="caution">
    <text evidence="1">The sequence shown here is derived from an EMBL/GenBank/DDBJ whole genome shotgun (WGS) entry which is preliminary data.</text>
</comment>
<dbReference type="Proteomes" id="UP001320706">
    <property type="component" value="Unassembled WGS sequence"/>
</dbReference>
<reference evidence="1" key="1">
    <citation type="submission" date="2024-02" db="EMBL/GenBank/DDBJ databases">
        <title>Metagenome Assembled Genome of Zalaria obscura JY119.</title>
        <authorList>
            <person name="Vighnesh L."/>
            <person name="Jagadeeshwari U."/>
            <person name="Venkata Ramana C."/>
            <person name="Sasikala C."/>
        </authorList>
    </citation>
    <scope>NUCLEOTIDE SEQUENCE</scope>
    <source>
        <strain evidence="1">JY119</strain>
    </source>
</reference>
<organism evidence="1 2">
    <name type="scientific">Zalaria obscura</name>
    <dbReference type="NCBI Taxonomy" id="2024903"/>
    <lineage>
        <taxon>Eukaryota</taxon>
        <taxon>Fungi</taxon>
        <taxon>Dikarya</taxon>
        <taxon>Ascomycota</taxon>
        <taxon>Pezizomycotina</taxon>
        <taxon>Dothideomycetes</taxon>
        <taxon>Dothideomycetidae</taxon>
        <taxon>Dothideales</taxon>
        <taxon>Zalariaceae</taxon>
        <taxon>Zalaria</taxon>
    </lineage>
</organism>
<keyword evidence="2" id="KW-1185">Reference proteome</keyword>
<protein>
    <submittedName>
        <fullName evidence="1">Uncharacterized protein</fullName>
    </submittedName>
</protein>
<evidence type="ECO:0000313" key="2">
    <source>
        <dbReference type="Proteomes" id="UP001320706"/>
    </source>
</evidence>
<evidence type="ECO:0000313" key="1">
    <source>
        <dbReference type="EMBL" id="KAK8213496.1"/>
    </source>
</evidence>